<feature type="domain" description="RRM" evidence="4">
    <location>
        <begin position="32"/>
        <end position="111"/>
    </location>
</feature>
<dbReference type="PANTHER" id="PTHR23236">
    <property type="entry name" value="EUKARYOTIC TRANSLATION INITIATION FACTOR 4B/4H"/>
    <property type="match status" value="1"/>
</dbReference>
<comment type="caution">
    <text evidence="5">The sequence shown here is derived from an EMBL/GenBank/DDBJ whole genome shotgun (WGS) entry which is preliminary data.</text>
</comment>
<evidence type="ECO:0000256" key="2">
    <source>
        <dbReference type="ARBA" id="ARBA00022884"/>
    </source>
</evidence>
<keyword evidence="1" id="KW-0677">Repeat</keyword>
<sequence>MSVTSKDMKWSRQALRPAGLHVHPKPVAAEDFTVFVDGVPYDWSIERVTEFFSKCGPVREVRAPTWQDSGRLRGYAHVAFEGAAGKEKALKLDKAKVGKKGRYLKIEPAKKPNEGKAAAGDIEGKRRLFVKNLPYDAAEDDIAKLFSKCGKVLEIRIPHTSGRSKGFAYVEFAKAQGLRTAMELDPAPSLQGRKLLLDADVGSGPAEPGGLNVGLGIGERHRNLGSSKAACFVMEIASC</sequence>
<name>A0ABP0K6Q8_9DINO</name>
<dbReference type="EMBL" id="CAXAMN010007691">
    <property type="protein sequence ID" value="CAK9022450.1"/>
    <property type="molecule type" value="Genomic_DNA"/>
</dbReference>
<evidence type="ECO:0000313" key="5">
    <source>
        <dbReference type="EMBL" id="CAK9022450.1"/>
    </source>
</evidence>
<protein>
    <recommendedName>
        <fullName evidence="4">RRM domain-containing protein</fullName>
    </recommendedName>
</protein>
<keyword evidence="2 3" id="KW-0694">RNA-binding</keyword>
<accession>A0ABP0K6Q8</accession>
<proteinExistence type="predicted"/>
<keyword evidence="6" id="KW-1185">Reference proteome</keyword>
<dbReference type="Pfam" id="PF00076">
    <property type="entry name" value="RRM_1"/>
    <property type="match status" value="2"/>
</dbReference>
<evidence type="ECO:0000256" key="1">
    <source>
        <dbReference type="ARBA" id="ARBA00022737"/>
    </source>
</evidence>
<evidence type="ECO:0000259" key="4">
    <source>
        <dbReference type="PROSITE" id="PS50102"/>
    </source>
</evidence>
<dbReference type="SUPFAM" id="SSF54928">
    <property type="entry name" value="RNA-binding domain, RBD"/>
    <property type="match status" value="2"/>
</dbReference>
<dbReference type="PROSITE" id="PS50102">
    <property type="entry name" value="RRM"/>
    <property type="match status" value="2"/>
</dbReference>
<reference evidence="5 6" key="1">
    <citation type="submission" date="2024-02" db="EMBL/GenBank/DDBJ databases">
        <authorList>
            <person name="Chen Y."/>
            <person name="Shah S."/>
            <person name="Dougan E. K."/>
            <person name="Thang M."/>
            <person name="Chan C."/>
        </authorList>
    </citation>
    <scope>NUCLEOTIDE SEQUENCE [LARGE SCALE GENOMIC DNA]</scope>
</reference>
<gene>
    <name evidence="5" type="ORF">CCMP2556_LOCUS14840</name>
</gene>
<dbReference type="InterPro" id="IPR000504">
    <property type="entry name" value="RRM_dom"/>
</dbReference>
<dbReference type="Proteomes" id="UP001642484">
    <property type="component" value="Unassembled WGS sequence"/>
</dbReference>
<feature type="domain" description="RRM" evidence="4">
    <location>
        <begin position="126"/>
        <end position="208"/>
    </location>
</feature>
<dbReference type="InterPro" id="IPR012677">
    <property type="entry name" value="Nucleotide-bd_a/b_plait_sf"/>
</dbReference>
<organism evidence="5 6">
    <name type="scientific">Durusdinium trenchii</name>
    <dbReference type="NCBI Taxonomy" id="1381693"/>
    <lineage>
        <taxon>Eukaryota</taxon>
        <taxon>Sar</taxon>
        <taxon>Alveolata</taxon>
        <taxon>Dinophyceae</taxon>
        <taxon>Suessiales</taxon>
        <taxon>Symbiodiniaceae</taxon>
        <taxon>Durusdinium</taxon>
    </lineage>
</organism>
<dbReference type="Gene3D" id="3.30.70.330">
    <property type="match status" value="2"/>
</dbReference>
<dbReference type="PANTHER" id="PTHR23236:SF119">
    <property type="entry name" value="NUCLEAR RNA-BINDING PROTEIN SART-3"/>
    <property type="match status" value="1"/>
</dbReference>
<dbReference type="SMART" id="SM00360">
    <property type="entry name" value="RRM"/>
    <property type="match status" value="2"/>
</dbReference>
<evidence type="ECO:0000256" key="3">
    <source>
        <dbReference type="PROSITE-ProRule" id="PRU00176"/>
    </source>
</evidence>
<evidence type="ECO:0000313" key="6">
    <source>
        <dbReference type="Proteomes" id="UP001642484"/>
    </source>
</evidence>
<dbReference type="InterPro" id="IPR035979">
    <property type="entry name" value="RBD_domain_sf"/>
</dbReference>